<organism evidence="3 4">
    <name type="scientific">Dioszegia hungarica</name>
    <dbReference type="NCBI Taxonomy" id="4972"/>
    <lineage>
        <taxon>Eukaryota</taxon>
        <taxon>Fungi</taxon>
        <taxon>Dikarya</taxon>
        <taxon>Basidiomycota</taxon>
        <taxon>Agaricomycotina</taxon>
        <taxon>Tremellomycetes</taxon>
        <taxon>Tremellales</taxon>
        <taxon>Bulleribasidiaceae</taxon>
        <taxon>Dioszegia</taxon>
    </lineage>
</organism>
<feature type="region of interest" description="Disordered" evidence="1">
    <location>
        <begin position="681"/>
        <end position="715"/>
    </location>
</feature>
<dbReference type="InterPro" id="IPR003593">
    <property type="entry name" value="AAA+_ATPase"/>
</dbReference>
<dbReference type="InterPro" id="IPR027417">
    <property type="entry name" value="P-loop_NTPase"/>
</dbReference>
<dbReference type="GO" id="GO:0005634">
    <property type="term" value="C:nucleus"/>
    <property type="evidence" value="ECO:0007669"/>
    <property type="project" value="TreeGrafter"/>
</dbReference>
<gene>
    <name evidence="3" type="ORF">MKK02DRAFT_29508</name>
</gene>
<feature type="compositionally biased region" description="Low complexity" evidence="1">
    <location>
        <begin position="45"/>
        <end position="60"/>
    </location>
</feature>
<dbReference type="AlphaFoldDB" id="A0AA38LYY0"/>
<name>A0AA38LYY0_9TREE</name>
<reference evidence="3" key="1">
    <citation type="journal article" date="2022" name="G3 (Bethesda)">
        <title>High quality genome of the basidiomycete yeast Dioszegia hungarica PDD-24b-2 isolated from cloud water.</title>
        <authorList>
            <person name="Jarrige D."/>
            <person name="Haridas S."/>
            <person name="Bleykasten-Grosshans C."/>
            <person name="Joly M."/>
            <person name="Nadalig T."/>
            <person name="Sancelme M."/>
            <person name="Vuilleumier S."/>
            <person name="Grigoriev I.V."/>
            <person name="Amato P."/>
            <person name="Bringel F."/>
        </authorList>
    </citation>
    <scope>NUCLEOTIDE SEQUENCE</scope>
    <source>
        <strain evidence="3">PDD-24b-2</strain>
    </source>
</reference>
<dbReference type="EMBL" id="JAKWFO010000001">
    <property type="protein sequence ID" value="KAI9639449.1"/>
    <property type="molecule type" value="Genomic_DNA"/>
</dbReference>
<feature type="compositionally biased region" description="Low complexity" evidence="1">
    <location>
        <begin position="9"/>
        <end position="25"/>
    </location>
</feature>
<sequence length="991" mass="105422">MSAERHQPSAEPEAGPSSPTKAGAIPPAPARPANGLLAYFGKGQAGPSATASSSSGTTPSVLPAKKKRKPAVAPDQARLGTAAGEDSGWSLAKEPAAEGAEAPKPKGRKKPAKTDDGEEAEKKEMAKRLKAEKKGPKKGAGEASGLPDEPGGDADGLAADSSKASVGVSHGKSSTIGKAGPSAPRTSDTKRKRGPQLKPGPSPSDTALPLSQASTSRSSTGRPSSPPTINLSSSTESDDDLPRPSNKGRRLQILSPSSSLPPFSRSSSTISKGASQADPISIDDSPRQPLIPVIDLASSPIGGKAEGRKKTVFAADQKAVHGFFGKRQTAEGEVTQAPVKQGNASQDKAGPKAAAKGEKVHSFFQSGPKGVPGKLADGWGADRKLGDEWPAPLPGRIWPSHRGCASLTGGPEGSLRKRRKISPASPQSIESFFSRAITFDDTTPPLSPVRPSPPHVQPQNTDHAAIRSVPLRSLASHRESWCERYRPLSADQVLGNEREAVYLRDWLQLLSVGPDGGSSATTKITRRVPRRKAHLEDGWIVDDIGLFDDEEPADDPDAEDFETIEEAPSALDLRPETYPSFGGRLANTILMTGPQGSGKSAAVYAVAEELGWEVFEVYPGIGRRTGSNLMSLVGDVGKNHVITGKVTPKKAKAASAAMPKPVPVSFFGAAPVAVRNGVARKRANQLPMSSQGSQGDPMRLDDSDEEKEEEAEVLEDRKHGFRQSLILLDEADLLFDEEGSFWPAVISLIAESRRPIILTCNDPLRIPIATLPLQAILQFEAPPPSLAISYLGAIAQHETLTHLDPSALHTSSFSSTPNLLAQPTPLPPNGHEPIPTFDLRRAITQMQLDRNVAPYSSSRPMDSPSKDLICLAKSLEQRSFADAWISPRPWATIEMNELDRYGDTPDDLLGVHALSKPEVHPDRVALPGHSAEMDMEEYLLSLVPHIPERSPEDLGLKQYVQLFIFLSQSLTETIQLPALRHSASSGGTMPS</sequence>
<dbReference type="Proteomes" id="UP001164286">
    <property type="component" value="Unassembled WGS sequence"/>
</dbReference>
<feature type="compositionally biased region" description="Low complexity" evidence="1">
    <location>
        <begin position="214"/>
        <end position="223"/>
    </location>
</feature>
<keyword evidence="4" id="KW-1185">Reference proteome</keyword>
<proteinExistence type="predicted"/>
<accession>A0AA38LYY0</accession>
<dbReference type="SMART" id="SM00382">
    <property type="entry name" value="AAA"/>
    <property type="match status" value="1"/>
</dbReference>
<dbReference type="GeneID" id="77727041"/>
<evidence type="ECO:0000313" key="3">
    <source>
        <dbReference type="EMBL" id="KAI9639449.1"/>
    </source>
</evidence>
<feature type="compositionally biased region" description="Low complexity" evidence="1">
    <location>
        <begin position="92"/>
        <end position="102"/>
    </location>
</feature>
<feature type="compositionally biased region" description="Polar residues" evidence="1">
    <location>
        <begin position="203"/>
        <end position="213"/>
    </location>
</feature>
<evidence type="ECO:0000259" key="2">
    <source>
        <dbReference type="SMART" id="SM00382"/>
    </source>
</evidence>
<dbReference type="RefSeq" id="XP_052949226.1">
    <property type="nucleotide sequence ID" value="XM_053087836.1"/>
</dbReference>
<feature type="region of interest" description="Disordered" evidence="1">
    <location>
        <begin position="1"/>
        <end position="288"/>
    </location>
</feature>
<dbReference type="PANTHER" id="PTHR23389">
    <property type="entry name" value="CHROMOSOME TRANSMISSION FIDELITY FACTOR 18"/>
    <property type="match status" value="1"/>
</dbReference>
<dbReference type="PANTHER" id="PTHR23389:SF21">
    <property type="entry name" value="ATPASE FAMILY AAA DOMAIN-CONTAINING PROTEIN 5"/>
    <property type="match status" value="1"/>
</dbReference>
<feature type="region of interest" description="Disordered" evidence="1">
    <location>
        <begin position="440"/>
        <end position="461"/>
    </location>
</feature>
<dbReference type="SUPFAM" id="SSF52540">
    <property type="entry name" value="P-loop containing nucleoside triphosphate hydrolases"/>
    <property type="match status" value="1"/>
</dbReference>
<dbReference type="GO" id="GO:0003677">
    <property type="term" value="F:DNA binding"/>
    <property type="evidence" value="ECO:0007669"/>
    <property type="project" value="TreeGrafter"/>
</dbReference>
<comment type="caution">
    <text evidence="3">The sequence shown here is derived from an EMBL/GenBank/DDBJ whole genome shotgun (WGS) entry which is preliminary data.</text>
</comment>
<feature type="compositionally biased region" description="Low complexity" evidence="1">
    <location>
        <begin position="251"/>
        <end position="271"/>
    </location>
</feature>
<dbReference type="Gene3D" id="3.40.50.300">
    <property type="entry name" value="P-loop containing nucleotide triphosphate hydrolases"/>
    <property type="match status" value="1"/>
</dbReference>
<evidence type="ECO:0000313" key="4">
    <source>
        <dbReference type="Proteomes" id="UP001164286"/>
    </source>
</evidence>
<feature type="compositionally biased region" description="Basic and acidic residues" evidence="1">
    <location>
        <begin position="112"/>
        <end position="134"/>
    </location>
</feature>
<feature type="compositionally biased region" description="Acidic residues" evidence="1">
    <location>
        <begin position="702"/>
        <end position="713"/>
    </location>
</feature>
<feature type="domain" description="AAA+ ATPase" evidence="2">
    <location>
        <begin position="585"/>
        <end position="783"/>
    </location>
</feature>
<feature type="compositionally biased region" description="Pro residues" evidence="1">
    <location>
        <begin position="445"/>
        <end position="456"/>
    </location>
</feature>
<protein>
    <recommendedName>
        <fullName evidence="2">AAA+ ATPase domain-containing protein</fullName>
    </recommendedName>
</protein>
<evidence type="ECO:0000256" key="1">
    <source>
        <dbReference type="SAM" id="MobiDB-lite"/>
    </source>
</evidence>
<feature type="region of interest" description="Disordered" evidence="1">
    <location>
        <begin position="329"/>
        <end position="374"/>
    </location>
</feature>